<comment type="caution">
    <text evidence="2">The sequence shown here is derived from an EMBL/GenBank/DDBJ whole genome shotgun (WGS) entry which is preliminary data.</text>
</comment>
<protein>
    <submittedName>
        <fullName evidence="2">Uncharacterized protein</fullName>
    </submittedName>
</protein>
<accession>A0A016VCD0</accession>
<keyword evidence="3" id="KW-1185">Reference proteome</keyword>
<organism evidence="2 3">
    <name type="scientific">Ancylostoma ceylanicum</name>
    <dbReference type="NCBI Taxonomy" id="53326"/>
    <lineage>
        <taxon>Eukaryota</taxon>
        <taxon>Metazoa</taxon>
        <taxon>Ecdysozoa</taxon>
        <taxon>Nematoda</taxon>
        <taxon>Chromadorea</taxon>
        <taxon>Rhabditida</taxon>
        <taxon>Rhabditina</taxon>
        <taxon>Rhabditomorpha</taxon>
        <taxon>Strongyloidea</taxon>
        <taxon>Ancylostomatidae</taxon>
        <taxon>Ancylostomatinae</taxon>
        <taxon>Ancylostoma</taxon>
    </lineage>
</organism>
<evidence type="ECO:0000256" key="1">
    <source>
        <dbReference type="SAM" id="MobiDB-lite"/>
    </source>
</evidence>
<dbReference type="AlphaFoldDB" id="A0A016VCD0"/>
<dbReference type="Proteomes" id="UP000024635">
    <property type="component" value="Unassembled WGS sequence"/>
</dbReference>
<reference evidence="3" key="1">
    <citation type="journal article" date="2015" name="Nat. Genet.">
        <title>The genome and transcriptome of the zoonotic hookworm Ancylostoma ceylanicum identify infection-specific gene families.</title>
        <authorList>
            <person name="Schwarz E.M."/>
            <person name="Hu Y."/>
            <person name="Antoshechkin I."/>
            <person name="Miller M.M."/>
            <person name="Sternberg P.W."/>
            <person name="Aroian R.V."/>
        </authorList>
    </citation>
    <scope>NUCLEOTIDE SEQUENCE</scope>
    <source>
        <strain evidence="3">HY135</strain>
    </source>
</reference>
<evidence type="ECO:0000313" key="3">
    <source>
        <dbReference type="Proteomes" id="UP000024635"/>
    </source>
</evidence>
<dbReference type="EMBL" id="JARK01001348">
    <property type="protein sequence ID" value="EYC25324.1"/>
    <property type="molecule type" value="Genomic_DNA"/>
</dbReference>
<feature type="region of interest" description="Disordered" evidence="1">
    <location>
        <begin position="107"/>
        <end position="129"/>
    </location>
</feature>
<feature type="region of interest" description="Disordered" evidence="1">
    <location>
        <begin position="1"/>
        <end position="32"/>
    </location>
</feature>
<proteinExistence type="predicted"/>
<name>A0A016VCD0_9BILA</name>
<evidence type="ECO:0000313" key="2">
    <source>
        <dbReference type="EMBL" id="EYC25324.1"/>
    </source>
</evidence>
<gene>
    <name evidence="2" type="primary">Acey_s0012.g1823</name>
    <name evidence="2" type="ORF">Y032_0012g1823</name>
</gene>
<sequence>MMTTPLAAPNIQERRNPKKRPCTEVNDLSPQHSDLDQQASMLLDDDTFPVHVRSVISLLMEDRKRLSSMLEKYRDLHDEVMFLKSEYASLRSTSLSQNNQVVTSHVNSVPESMSSPEPDAPSNEKNVRSYDEVERSRSIIVAGLPESSAEQASLKTALTLKNVHYLFMEFCSGAYYCAHGREETSKKDQVSE</sequence>
<dbReference type="OrthoDB" id="5856713at2759"/>